<dbReference type="PROSITE" id="PS00843">
    <property type="entry name" value="DALA_DALA_LIGASE_1"/>
    <property type="match status" value="1"/>
</dbReference>
<protein>
    <recommendedName>
        <fullName evidence="2">D-alanine--D-alanine ligase N-terminal domain-containing protein</fullName>
    </recommendedName>
</protein>
<dbReference type="SUPFAM" id="SSF52440">
    <property type="entry name" value="PreATP-grasp domain"/>
    <property type="match status" value="1"/>
</dbReference>
<feature type="non-terminal residue" evidence="1">
    <location>
        <position position="78"/>
    </location>
</feature>
<evidence type="ECO:0008006" key="2">
    <source>
        <dbReference type="Google" id="ProtNLM"/>
    </source>
</evidence>
<gene>
    <name evidence="1" type="ORF">METZ01_LOCUS293867</name>
</gene>
<accession>A0A382LWX2</accession>
<sequence>MKIAVLMGSDSPERAISMKTGKTVEKALLKMSYDVECIEFSDDIGSTIPKLSNYELVFNALHGGIGENGTVQGLLECL</sequence>
<proteinExistence type="predicted"/>
<evidence type="ECO:0000313" key="1">
    <source>
        <dbReference type="EMBL" id="SVC41013.1"/>
    </source>
</evidence>
<dbReference type="InterPro" id="IPR016185">
    <property type="entry name" value="PreATP-grasp_dom_sf"/>
</dbReference>
<dbReference type="Gene3D" id="3.40.50.20">
    <property type="match status" value="1"/>
</dbReference>
<name>A0A382LWX2_9ZZZZ</name>
<reference evidence="1" key="1">
    <citation type="submission" date="2018-05" db="EMBL/GenBank/DDBJ databases">
        <authorList>
            <person name="Lanie J.A."/>
            <person name="Ng W.-L."/>
            <person name="Kazmierczak K.M."/>
            <person name="Andrzejewski T.M."/>
            <person name="Davidsen T.M."/>
            <person name="Wayne K.J."/>
            <person name="Tettelin H."/>
            <person name="Glass J.I."/>
            <person name="Rusch D."/>
            <person name="Podicherti R."/>
            <person name="Tsui H.-C.T."/>
            <person name="Winkler M.E."/>
        </authorList>
    </citation>
    <scope>NUCLEOTIDE SEQUENCE</scope>
</reference>
<dbReference type="InterPro" id="IPR000291">
    <property type="entry name" value="D-Ala_lig_Van_CS"/>
</dbReference>
<dbReference type="EMBL" id="UINC01089704">
    <property type="protein sequence ID" value="SVC41013.1"/>
    <property type="molecule type" value="Genomic_DNA"/>
</dbReference>
<organism evidence="1">
    <name type="scientific">marine metagenome</name>
    <dbReference type="NCBI Taxonomy" id="408172"/>
    <lineage>
        <taxon>unclassified sequences</taxon>
        <taxon>metagenomes</taxon>
        <taxon>ecological metagenomes</taxon>
    </lineage>
</organism>
<dbReference type="AlphaFoldDB" id="A0A382LWX2"/>